<dbReference type="GO" id="GO:0016020">
    <property type="term" value="C:membrane"/>
    <property type="evidence" value="ECO:0007669"/>
    <property type="project" value="UniProtKB-SubCell"/>
</dbReference>
<gene>
    <name evidence="9" type="ORF">PGLA1383_LOCUS33906</name>
</gene>
<evidence type="ECO:0000256" key="3">
    <source>
        <dbReference type="ARBA" id="ARBA00022692"/>
    </source>
</evidence>
<protein>
    <recommendedName>
        <fullName evidence="7">Palmitoyltransferase</fullName>
        <ecNumber evidence="7">2.3.1.225</ecNumber>
    </recommendedName>
</protein>
<keyword evidence="4 7" id="KW-1133">Transmembrane helix</keyword>
<dbReference type="Pfam" id="PF01529">
    <property type="entry name" value="DHHC"/>
    <property type="match status" value="1"/>
</dbReference>
<keyword evidence="6 7" id="KW-0012">Acyltransferase</keyword>
<evidence type="ECO:0000256" key="7">
    <source>
        <dbReference type="RuleBase" id="RU079119"/>
    </source>
</evidence>
<evidence type="ECO:0000256" key="2">
    <source>
        <dbReference type="ARBA" id="ARBA00022679"/>
    </source>
</evidence>
<keyword evidence="3 7" id="KW-0812">Transmembrane</keyword>
<dbReference type="EC" id="2.3.1.225" evidence="7"/>
<feature type="domain" description="Palmitoyltransferase DHHC" evidence="8">
    <location>
        <begin position="108"/>
        <end position="231"/>
    </location>
</feature>
<evidence type="ECO:0000256" key="5">
    <source>
        <dbReference type="ARBA" id="ARBA00023136"/>
    </source>
</evidence>
<dbReference type="GO" id="GO:0019706">
    <property type="term" value="F:protein-cysteine S-palmitoyltransferase activity"/>
    <property type="evidence" value="ECO:0007669"/>
    <property type="project" value="UniProtKB-EC"/>
</dbReference>
<feature type="transmembrane region" description="Helical" evidence="7">
    <location>
        <begin position="12"/>
        <end position="35"/>
    </location>
</feature>
<comment type="similarity">
    <text evidence="7">Belongs to the DHHC palmitoyltransferase family.</text>
</comment>
<dbReference type="AlphaFoldDB" id="A0A813FRU6"/>
<proteinExistence type="inferred from homology"/>
<name>A0A813FRU6_POLGL</name>
<comment type="caution">
    <text evidence="9">The sequence shown here is derived from an EMBL/GenBank/DDBJ whole genome shotgun (WGS) entry which is preliminary data.</text>
</comment>
<keyword evidence="5 7" id="KW-0472">Membrane</keyword>
<keyword evidence="10" id="KW-1185">Reference proteome</keyword>
<feature type="transmembrane region" description="Helical" evidence="7">
    <location>
        <begin position="55"/>
        <end position="76"/>
    </location>
</feature>
<dbReference type="OMA" id="WSYVQTT"/>
<evidence type="ECO:0000256" key="4">
    <source>
        <dbReference type="ARBA" id="ARBA00022989"/>
    </source>
</evidence>
<evidence type="ECO:0000256" key="1">
    <source>
        <dbReference type="ARBA" id="ARBA00004141"/>
    </source>
</evidence>
<feature type="transmembrane region" description="Helical" evidence="7">
    <location>
        <begin position="187"/>
        <end position="214"/>
    </location>
</feature>
<evidence type="ECO:0000313" key="9">
    <source>
        <dbReference type="EMBL" id="CAE8616205.1"/>
    </source>
</evidence>
<dbReference type="EMBL" id="CAJNNV010025815">
    <property type="protein sequence ID" value="CAE8616205.1"/>
    <property type="molecule type" value="Genomic_DNA"/>
</dbReference>
<reference evidence="9" key="1">
    <citation type="submission" date="2021-02" db="EMBL/GenBank/DDBJ databases">
        <authorList>
            <person name="Dougan E. K."/>
            <person name="Rhodes N."/>
            <person name="Thang M."/>
            <person name="Chan C."/>
        </authorList>
    </citation>
    <scope>NUCLEOTIDE SEQUENCE</scope>
</reference>
<dbReference type="InterPro" id="IPR039859">
    <property type="entry name" value="PFA4/ZDH16/20/ERF2-like"/>
</dbReference>
<organism evidence="9 10">
    <name type="scientific">Polarella glacialis</name>
    <name type="common">Dinoflagellate</name>
    <dbReference type="NCBI Taxonomy" id="89957"/>
    <lineage>
        <taxon>Eukaryota</taxon>
        <taxon>Sar</taxon>
        <taxon>Alveolata</taxon>
        <taxon>Dinophyceae</taxon>
        <taxon>Suessiales</taxon>
        <taxon>Suessiaceae</taxon>
        <taxon>Polarella</taxon>
    </lineage>
</organism>
<comment type="domain">
    <text evidence="7">The DHHC domain is required for palmitoyltransferase activity.</text>
</comment>
<feature type="non-terminal residue" evidence="9">
    <location>
        <position position="1"/>
    </location>
</feature>
<evidence type="ECO:0000259" key="8">
    <source>
        <dbReference type="Pfam" id="PF01529"/>
    </source>
</evidence>
<accession>A0A813FRU6</accession>
<dbReference type="InterPro" id="IPR001594">
    <property type="entry name" value="Palmitoyltrfase_DHHC"/>
</dbReference>
<dbReference type="OrthoDB" id="9909019at2759"/>
<evidence type="ECO:0000313" key="10">
    <source>
        <dbReference type="Proteomes" id="UP000654075"/>
    </source>
</evidence>
<dbReference type="PANTHER" id="PTHR12246">
    <property type="entry name" value="PALMITOYLTRANSFERASE ZDHHC16"/>
    <property type="match status" value="1"/>
</dbReference>
<dbReference type="Proteomes" id="UP000654075">
    <property type="component" value="Unassembled WGS sequence"/>
</dbReference>
<keyword evidence="2 7" id="KW-0808">Transferase</keyword>
<dbReference type="PROSITE" id="PS50216">
    <property type="entry name" value="DHHC"/>
    <property type="match status" value="1"/>
</dbReference>
<evidence type="ECO:0000256" key="6">
    <source>
        <dbReference type="ARBA" id="ARBA00023315"/>
    </source>
</evidence>
<comment type="subcellular location">
    <subcellularLocation>
        <location evidence="1">Membrane</location>
        <topology evidence="1">Multi-pass membrane protein</topology>
    </subcellularLocation>
</comment>
<comment type="catalytic activity">
    <reaction evidence="7">
        <text>L-cysteinyl-[protein] + hexadecanoyl-CoA = S-hexadecanoyl-L-cysteinyl-[protein] + CoA</text>
        <dbReference type="Rhea" id="RHEA:36683"/>
        <dbReference type="Rhea" id="RHEA-COMP:10131"/>
        <dbReference type="Rhea" id="RHEA-COMP:11032"/>
        <dbReference type="ChEBI" id="CHEBI:29950"/>
        <dbReference type="ChEBI" id="CHEBI:57287"/>
        <dbReference type="ChEBI" id="CHEBI:57379"/>
        <dbReference type="ChEBI" id="CHEBI:74151"/>
        <dbReference type="EC" id="2.3.1.225"/>
    </reaction>
</comment>
<feature type="transmembrane region" description="Helical" evidence="7">
    <location>
        <begin position="155"/>
        <end position="175"/>
    </location>
</feature>
<sequence>MADPKQRAIMETARVLPVVFVVMNIVSLYVIYSWFHLMPLLQSTKDSTSYVLGYFELYVFNGITFLVMICYLRAILTSPGSIPDSQEWEYVPQSGVVQPDAKETKKSGDRRHCKWCAKYKPDRCHHCRVCKTCILKMDHHCPWIYNCVGFRNHKFFFLLLFYSAIDCVFITYTMFPTVKNAVDLNNSFVSMFMVLFAETLAAFLGLLITMFFFFHIWLMIKAMSTIEFCEKSTKNQGYNGSLYNRGLGGN</sequence>